<evidence type="ECO:0000256" key="1">
    <source>
        <dbReference type="SAM" id="MobiDB-lite"/>
    </source>
</evidence>
<dbReference type="Proteomes" id="UP000549394">
    <property type="component" value="Unassembled WGS sequence"/>
</dbReference>
<gene>
    <name evidence="2" type="ORF">DGYR_LOCUS12813</name>
</gene>
<feature type="region of interest" description="Disordered" evidence="1">
    <location>
        <begin position="97"/>
        <end position="116"/>
    </location>
</feature>
<accession>A0A7I8WBB7</accession>
<evidence type="ECO:0000313" key="2">
    <source>
        <dbReference type="EMBL" id="CAD5125437.1"/>
    </source>
</evidence>
<comment type="caution">
    <text evidence="2">The sequence shown here is derived from an EMBL/GenBank/DDBJ whole genome shotgun (WGS) entry which is preliminary data.</text>
</comment>
<keyword evidence="3" id="KW-1185">Reference proteome</keyword>
<proteinExistence type="predicted"/>
<dbReference type="EMBL" id="CAJFCJ010000026">
    <property type="protein sequence ID" value="CAD5125437.1"/>
    <property type="molecule type" value="Genomic_DNA"/>
</dbReference>
<name>A0A7I8WBB7_9ANNE</name>
<sequence length="211" mass="24453">MFKAILPKKCREEDLMPPPKIDIKVPRLKRRKKQVSKTEDESELNDVQQPTIEVSPASSEIKPTLKTATVSPQPRVAYFPLKKNTVRIIERRQCAPPPIELASSSNSDNESDDDNIPTIPEILSPDETQAHIIHFQSVHMYFDLFIKREKCEFKSLNDIVKSKNFSKSFVPDEFKAICSNLLKRLEKSMDEMKRIVESTMEPYVRDRNYDD</sequence>
<feature type="region of interest" description="Disordered" evidence="1">
    <location>
        <begin position="1"/>
        <end position="58"/>
    </location>
</feature>
<evidence type="ECO:0000313" key="3">
    <source>
        <dbReference type="Proteomes" id="UP000549394"/>
    </source>
</evidence>
<reference evidence="2 3" key="1">
    <citation type="submission" date="2020-08" db="EMBL/GenBank/DDBJ databases">
        <authorList>
            <person name="Hejnol A."/>
        </authorList>
    </citation>
    <scope>NUCLEOTIDE SEQUENCE [LARGE SCALE GENOMIC DNA]</scope>
</reference>
<feature type="compositionally biased region" description="Basic residues" evidence="1">
    <location>
        <begin position="26"/>
        <end position="35"/>
    </location>
</feature>
<feature type="compositionally biased region" description="Polar residues" evidence="1">
    <location>
        <begin position="45"/>
        <end position="58"/>
    </location>
</feature>
<organism evidence="2 3">
    <name type="scientific">Dimorphilus gyrociliatus</name>
    <dbReference type="NCBI Taxonomy" id="2664684"/>
    <lineage>
        <taxon>Eukaryota</taxon>
        <taxon>Metazoa</taxon>
        <taxon>Spiralia</taxon>
        <taxon>Lophotrochozoa</taxon>
        <taxon>Annelida</taxon>
        <taxon>Polychaeta</taxon>
        <taxon>Polychaeta incertae sedis</taxon>
        <taxon>Dinophilidae</taxon>
        <taxon>Dimorphilus</taxon>
    </lineage>
</organism>
<dbReference type="AlphaFoldDB" id="A0A7I8WBB7"/>
<protein>
    <submittedName>
        <fullName evidence="2">Uncharacterized protein</fullName>
    </submittedName>
</protein>